<evidence type="ECO:0000256" key="6">
    <source>
        <dbReference type="ARBA" id="ARBA00023065"/>
    </source>
</evidence>
<keyword evidence="2" id="KW-0813">Transport</keyword>
<dbReference type="GO" id="GO:0005886">
    <property type="term" value="C:plasma membrane"/>
    <property type="evidence" value="ECO:0007669"/>
    <property type="project" value="TreeGrafter"/>
</dbReference>
<keyword evidence="4 8" id="KW-1133">Transmembrane helix</keyword>
<dbReference type="PANTHER" id="PTHR32361:SF9">
    <property type="entry name" value="FERRIC REDUCTASE TRANSMEMBRANE COMPONENT 3-RELATED"/>
    <property type="match status" value="1"/>
</dbReference>
<evidence type="ECO:0000256" key="4">
    <source>
        <dbReference type="ARBA" id="ARBA00022989"/>
    </source>
</evidence>
<keyword evidence="7 8" id="KW-0472">Membrane</keyword>
<dbReference type="PANTHER" id="PTHR32361">
    <property type="entry name" value="FERRIC/CUPRIC REDUCTASE TRANSMEMBRANE COMPONENT"/>
    <property type="match status" value="1"/>
</dbReference>
<dbReference type="GO" id="GO:0015677">
    <property type="term" value="P:copper ion import"/>
    <property type="evidence" value="ECO:0007669"/>
    <property type="project" value="TreeGrafter"/>
</dbReference>
<dbReference type="AlphaFoldDB" id="A0A8H5GZH9"/>
<evidence type="ECO:0000313" key="12">
    <source>
        <dbReference type="Proteomes" id="UP000559256"/>
    </source>
</evidence>
<dbReference type="OrthoDB" id="4494341at2759"/>
<evidence type="ECO:0008006" key="13">
    <source>
        <dbReference type="Google" id="ProtNLM"/>
    </source>
</evidence>
<keyword evidence="3 8" id="KW-0812">Transmembrane</keyword>
<evidence type="ECO:0000259" key="10">
    <source>
        <dbReference type="Pfam" id="PF08030"/>
    </source>
</evidence>
<dbReference type="GO" id="GO:0006826">
    <property type="term" value="P:iron ion transport"/>
    <property type="evidence" value="ECO:0007669"/>
    <property type="project" value="TreeGrafter"/>
</dbReference>
<keyword evidence="6" id="KW-0406">Ion transport</keyword>
<sequence>MSAEDDASVNILKSDKTRQLHYQRHLNQLFGIGLYVIFFSFILIRALLVRSRFQSKISQLYLCVERRLKPQSYPRSHKSAYKVFGRFDITIPTFPQTLAIGSFTLLVLLCAAFGYTLRDESEGYQPTLDQYVRYIATRFGVLAFSMLPLLMLTAARMNVFVNLTRWDPDSWNIFHRWIGRLMLICAVVHLTLYTAYHLMLDQLWSKLIKFYFICGIIAACILSLMTVVSIKYFRRLSYEIFLFGHILGSITLILALFSHSMWKRAVEWLYLTLICWGVDRLFRVYMTSGFSPRPGRVLHFGTLMRIDVMVPENISVRPGHSLFGEPPFSIAAVTPAHTKRGSMDISASSLSEVEWAPFIDRSDGDIGEDGKKTTQTQTLTFLVRPFDGLTQKLSRHVLSAASAIATLERPIPLKVYFEGPYGNQHDLSRYDSLLFLAGGAGITFTLPYLLHWNDTYATKLSSSSSQRIHFVWVTRALHEIESIVSFLDRIDGELRDHVEIFYTGRITSVAYLLNNMLTHSHRYWVEQVKVGRPEIGSLLANALAVQPEGDVEDDGDLDSEPFSVAFLACGTGGMLDQCRQEVEVCRALTMHDITFIDEAFTR</sequence>
<dbReference type="GO" id="GO:0006879">
    <property type="term" value="P:intracellular iron ion homeostasis"/>
    <property type="evidence" value="ECO:0007669"/>
    <property type="project" value="TreeGrafter"/>
</dbReference>
<proteinExistence type="predicted"/>
<dbReference type="InterPro" id="IPR039261">
    <property type="entry name" value="FNR_nucleotide-bd"/>
</dbReference>
<feature type="domain" description="Ferric oxidoreductase" evidence="9">
    <location>
        <begin position="139"/>
        <end position="255"/>
    </location>
</feature>
<feature type="transmembrane region" description="Helical" evidence="8">
    <location>
        <begin position="177"/>
        <end position="196"/>
    </location>
</feature>
<comment type="caution">
    <text evidence="11">The sequence shown here is derived from an EMBL/GenBank/DDBJ whole genome shotgun (WGS) entry which is preliminary data.</text>
</comment>
<name>A0A8H5GZH9_9AGAR</name>
<reference evidence="11 12" key="1">
    <citation type="journal article" date="2020" name="ISME J.">
        <title>Uncovering the hidden diversity of litter-decomposition mechanisms in mushroom-forming fungi.</title>
        <authorList>
            <person name="Floudas D."/>
            <person name="Bentzer J."/>
            <person name="Ahren D."/>
            <person name="Johansson T."/>
            <person name="Persson P."/>
            <person name="Tunlid A."/>
        </authorList>
    </citation>
    <scope>NUCLEOTIDE SEQUENCE [LARGE SCALE GENOMIC DNA]</scope>
    <source>
        <strain evidence="11 12">CBS 291.85</strain>
    </source>
</reference>
<dbReference type="GO" id="GO:0000293">
    <property type="term" value="F:ferric-chelate reductase activity"/>
    <property type="evidence" value="ECO:0007669"/>
    <property type="project" value="UniProtKB-ARBA"/>
</dbReference>
<dbReference type="InterPro" id="IPR051410">
    <property type="entry name" value="Ferric/Cupric_Reductase"/>
</dbReference>
<dbReference type="SFLD" id="SFLDG01168">
    <property type="entry name" value="Ferric_reductase_subgroup_(FRE"/>
    <property type="match status" value="1"/>
</dbReference>
<feature type="transmembrane region" description="Helical" evidence="8">
    <location>
        <begin position="433"/>
        <end position="452"/>
    </location>
</feature>
<evidence type="ECO:0000256" key="8">
    <source>
        <dbReference type="SAM" id="Phobius"/>
    </source>
</evidence>
<evidence type="ECO:0000313" key="11">
    <source>
        <dbReference type="EMBL" id="KAF5373844.1"/>
    </source>
</evidence>
<dbReference type="Pfam" id="PF01794">
    <property type="entry name" value="Ferric_reduct"/>
    <property type="match status" value="1"/>
</dbReference>
<gene>
    <name evidence="11" type="ORF">D9758_000912</name>
</gene>
<feature type="transmembrane region" description="Helical" evidence="8">
    <location>
        <begin position="135"/>
        <end position="156"/>
    </location>
</feature>
<dbReference type="EMBL" id="JAACJM010000003">
    <property type="protein sequence ID" value="KAF5373844.1"/>
    <property type="molecule type" value="Genomic_DNA"/>
</dbReference>
<feature type="transmembrane region" description="Helical" evidence="8">
    <location>
        <begin position="29"/>
        <end position="48"/>
    </location>
</feature>
<evidence type="ECO:0000256" key="3">
    <source>
        <dbReference type="ARBA" id="ARBA00022692"/>
    </source>
</evidence>
<evidence type="ECO:0000256" key="7">
    <source>
        <dbReference type="ARBA" id="ARBA00023136"/>
    </source>
</evidence>
<dbReference type="InterPro" id="IPR013130">
    <property type="entry name" value="Fe3_Rdtase_TM_dom"/>
</dbReference>
<evidence type="ECO:0000256" key="5">
    <source>
        <dbReference type="ARBA" id="ARBA00023002"/>
    </source>
</evidence>
<dbReference type="SFLD" id="SFLDS00052">
    <property type="entry name" value="Ferric_Reductase_Domain"/>
    <property type="match status" value="1"/>
</dbReference>
<feature type="transmembrane region" description="Helical" evidence="8">
    <location>
        <begin position="208"/>
        <end position="228"/>
    </location>
</feature>
<evidence type="ECO:0000256" key="1">
    <source>
        <dbReference type="ARBA" id="ARBA00004141"/>
    </source>
</evidence>
<evidence type="ECO:0000259" key="9">
    <source>
        <dbReference type="Pfam" id="PF01794"/>
    </source>
</evidence>
<protein>
    <recommendedName>
        <fullName evidence="13">FAD-binding FR-type domain-containing protein</fullName>
    </recommendedName>
</protein>
<dbReference type="InterPro" id="IPR013121">
    <property type="entry name" value="Fe_red_NAD-bd_6"/>
</dbReference>
<keyword evidence="12" id="KW-1185">Reference proteome</keyword>
<feature type="transmembrane region" description="Helical" evidence="8">
    <location>
        <begin position="240"/>
        <end position="262"/>
    </location>
</feature>
<evidence type="ECO:0000256" key="2">
    <source>
        <dbReference type="ARBA" id="ARBA00022448"/>
    </source>
</evidence>
<feature type="domain" description="Ferric reductase NAD binding" evidence="10">
    <location>
        <begin position="430"/>
        <end position="582"/>
    </location>
</feature>
<organism evidence="11 12">
    <name type="scientific">Tetrapyrgos nigripes</name>
    <dbReference type="NCBI Taxonomy" id="182062"/>
    <lineage>
        <taxon>Eukaryota</taxon>
        <taxon>Fungi</taxon>
        <taxon>Dikarya</taxon>
        <taxon>Basidiomycota</taxon>
        <taxon>Agaricomycotina</taxon>
        <taxon>Agaricomycetes</taxon>
        <taxon>Agaricomycetidae</taxon>
        <taxon>Agaricales</taxon>
        <taxon>Marasmiineae</taxon>
        <taxon>Marasmiaceae</taxon>
        <taxon>Tetrapyrgos</taxon>
    </lineage>
</organism>
<dbReference type="CDD" id="cd06186">
    <property type="entry name" value="NOX_Duox_like_FAD_NADP"/>
    <property type="match status" value="1"/>
</dbReference>
<dbReference type="SUPFAM" id="SSF52343">
    <property type="entry name" value="Ferredoxin reductase-like, C-terminal NADP-linked domain"/>
    <property type="match status" value="1"/>
</dbReference>
<dbReference type="Proteomes" id="UP000559256">
    <property type="component" value="Unassembled WGS sequence"/>
</dbReference>
<dbReference type="Gene3D" id="3.40.50.80">
    <property type="entry name" value="Nucleotide-binding domain of ferredoxin-NADP reductase (FNR) module"/>
    <property type="match status" value="1"/>
</dbReference>
<feature type="transmembrane region" description="Helical" evidence="8">
    <location>
        <begin position="97"/>
        <end position="115"/>
    </location>
</feature>
<dbReference type="Pfam" id="PF08030">
    <property type="entry name" value="NAD_binding_6"/>
    <property type="match status" value="1"/>
</dbReference>
<comment type="subcellular location">
    <subcellularLocation>
        <location evidence="1">Membrane</location>
        <topology evidence="1">Multi-pass membrane protein</topology>
    </subcellularLocation>
</comment>
<accession>A0A8H5GZH9</accession>
<keyword evidence="5" id="KW-0560">Oxidoreductase</keyword>